<dbReference type="EMBL" id="CP048659">
    <property type="protein sequence ID" value="QOW46203.1"/>
    <property type="molecule type" value="Genomic_DNA"/>
</dbReference>
<comment type="subcellular location">
    <subcellularLocation>
        <location evidence="1">Membrane</location>
        <topology evidence="1">Multi-pass membrane protein</topology>
    </subcellularLocation>
</comment>
<accession>A0A7S6VWI3</accession>
<keyword evidence="3 6" id="KW-0812">Transmembrane</keyword>
<dbReference type="Pfam" id="PF00892">
    <property type="entry name" value="EamA"/>
    <property type="match status" value="1"/>
</dbReference>
<dbReference type="InterPro" id="IPR037185">
    <property type="entry name" value="EmrE-like"/>
</dbReference>
<evidence type="ECO:0000256" key="3">
    <source>
        <dbReference type="ARBA" id="ARBA00022692"/>
    </source>
</evidence>
<keyword evidence="5 6" id="KW-0472">Membrane</keyword>
<sequence length="308" mass="34613">MSKNLATLLGFSAILLWSSLVGLLKKLSSLLGADYAVTLMYSLSAVILLLIFRIPNLRVIPKKYLICASLLFLVYELCFSYAIALAQTPQQAIEISLVNYLWPSLTVVMLIIFKELKFSLFVVLGLMVSMSGIILIQTGNNQFSLSLLISHFMSNPLSYILAFIGATLWAIYCVITRKYSQGHNPISLYFIMITVVLWTKLLMAHPFETLPSLDLTVLPYLFAVGFATALGYAAWNIGIIKGNITFLVTLSYFSPIFSTLFSMLILQTALSIEFWHGVCLVTLGSLICWISTSWEHIKPRIQRFKMQF</sequence>
<comment type="similarity">
    <text evidence="2">Belongs to the EamA transporter family.</text>
</comment>
<dbReference type="SUPFAM" id="SSF103481">
    <property type="entry name" value="Multidrug resistance efflux transporter EmrE"/>
    <property type="match status" value="1"/>
</dbReference>
<dbReference type="PANTHER" id="PTHR32322:SF2">
    <property type="entry name" value="EAMA DOMAIN-CONTAINING PROTEIN"/>
    <property type="match status" value="1"/>
</dbReference>
<evidence type="ECO:0000313" key="8">
    <source>
        <dbReference type="EMBL" id="QOW46203.1"/>
    </source>
</evidence>
<feature type="transmembrane region" description="Helical" evidence="6">
    <location>
        <begin position="274"/>
        <end position="297"/>
    </location>
</feature>
<feature type="transmembrane region" description="Helical" evidence="6">
    <location>
        <begin position="247"/>
        <end position="268"/>
    </location>
</feature>
<feature type="domain" description="EamA" evidence="7">
    <location>
        <begin position="158"/>
        <end position="287"/>
    </location>
</feature>
<feature type="transmembrane region" description="Helical" evidence="6">
    <location>
        <begin position="217"/>
        <end position="235"/>
    </location>
</feature>
<dbReference type="Proteomes" id="UP000593966">
    <property type="component" value="Chromosome"/>
</dbReference>
<evidence type="ECO:0000313" key="9">
    <source>
        <dbReference type="Proteomes" id="UP000593966"/>
    </source>
</evidence>
<reference evidence="8 9" key="1">
    <citation type="submission" date="2020-02" db="EMBL/GenBank/DDBJ databases">
        <title>Tigecycline-resistant Acinetobacter species from pigs and migratory birds.</title>
        <authorList>
            <person name="Chen C."/>
            <person name="Sun J."/>
            <person name="Liao X.-P."/>
            <person name="Liu Y.-H."/>
        </authorList>
    </citation>
    <scope>NUCLEOTIDE SEQUENCE [LARGE SCALE GENOMIC DNA]</scope>
    <source>
        <strain evidence="8 9">YH12207_T</strain>
    </source>
</reference>
<evidence type="ECO:0000256" key="5">
    <source>
        <dbReference type="ARBA" id="ARBA00023136"/>
    </source>
</evidence>
<feature type="transmembrane region" description="Helical" evidence="6">
    <location>
        <begin position="32"/>
        <end position="52"/>
    </location>
</feature>
<keyword evidence="9" id="KW-1185">Reference proteome</keyword>
<gene>
    <name evidence="8" type="ORF">G0028_10025</name>
</gene>
<organism evidence="8 9">
    <name type="scientific">Acinetobacter piscicola</name>
    <dbReference type="NCBI Taxonomy" id="2006115"/>
    <lineage>
        <taxon>Bacteria</taxon>
        <taxon>Pseudomonadati</taxon>
        <taxon>Pseudomonadota</taxon>
        <taxon>Gammaproteobacteria</taxon>
        <taxon>Moraxellales</taxon>
        <taxon>Moraxellaceae</taxon>
        <taxon>Acinetobacter</taxon>
    </lineage>
</organism>
<keyword evidence="4 6" id="KW-1133">Transmembrane helix</keyword>
<evidence type="ECO:0000256" key="6">
    <source>
        <dbReference type="SAM" id="Phobius"/>
    </source>
</evidence>
<feature type="transmembrane region" description="Helical" evidence="6">
    <location>
        <begin position="64"/>
        <end position="86"/>
    </location>
</feature>
<feature type="transmembrane region" description="Helical" evidence="6">
    <location>
        <begin position="120"/>
        <end position="137"/>
    </location>
</feature>
<protein>
    <submittedName>
        <fullName evidence="8">Drug/metabolite DMT transporter permease</fullName>
    </submittedName>
</protein>
<dbReference type="AlphaFoldDB" id="A0A7S6VWI3"/>
<dbReference type="InterPro" id="IPR050638">
    <property type="entry name" value="AA-Vitamin_Transporters"/>
</dbReference>
<feature type="transmembrane region" description="Helical" evidence="6">
    <location>
        <begin position="187"/>
        <end position="205"/>
    </location>
</feature>
<name>A0A7S6VWI3_9GAMM</name>
<evidence type="ECO:0000259" key="7">
    <source>
        <dbReference type="Pfam" id="PF00892"/>
    </source>
</evidence>
<dbReference type="GO" id="GO:0016020">
    <property type="term" value="C:membrane"/>
    <property type="evidence" value="ECO:0007669"/>
    <property type="project" value="UniProtKB-SubCell"/>
</dbReference>
<proteinExistence type="inferred from homology"/>
<evidence type="ECO:0000256" key="1">
    <source>
        <dbReference type="ARBA" id="ARBA00004141"/>
    </source>
</evidence>
<dbReference type="RefSeq" id="WP_180046382.1">
    <property type="nucleotide sequence ID" value="NZ_CP048659.1"/>
</dbReference>
<dbReference type="InterPro" id="IPR000620">
    <property type="entry name" value="EamA_dom"/>
</dbReference>
<feature type="transmembrane region" description="Helical" evidence="6">
    <location>
        <begin position="157"/>
        <end position="175"/>
    </location>
</feature>
<evidence type="ECO:0000256" key="2">
    <source>
        <dbReference type="ARBA" id="ARBA00007362"/>
    </source>
</evidence>
<dbReference type="NCBIfam" id="NF008676">
    <property type="entry name" value="PRK11689.1"/>
    <property type="match status" value="1"/>
</dbReference>
<dbReference type="PANTHER" id="PTHR32322">
    <property type="entry name" value="INNER MEMBRANE TRANSPORTER"/>
    <property type="match status" value="1"/>
</dbReference>
<evidence type="ECO:0000256" key="4">
    <source>
        <dbReference type="ARBA" id="ARBA00022989"/>
    </source>
</evidence>
<feature type="transmembrane region" description="Helical" evidence="6">
    <location>
        <begin position="92"/>
        <end position="113"/>
    </location>
</feature>